<dbReference type="PANTHER" id="PTHR35467:SF2">
    <property type="entry name" value="PROTEIN NEOXANTHIN-DEFICIENT 1"/>
    <property type="match status" value="1"/>
</dbReference>
<dbReference type="eggNOG" id="ENOG502QU37">
    <property type="taxonomic scope" value="Eukaryota"/>
</dbReference>
<dbReference type="Gene3D" id="2.40.400.10">
    <property type="entry name" value="Acetoacetate decarboxylase-like"/>
    <property type="match status" value="1"/>
</dbReference>
<dbReference type="PANTHER" id="PTHR35467">
    <property type="match status" value="1"/>
</dbReference>
<evidence type="ECO:0000313" key="1">
    <source>
        <dbReference type="EMBL" id="EFJ20584.1"/>
    </source>
</evidence>
<evidence type="ECO:0000313" key="2">
    <source>
        <dbReference type="Proteomes" id="UP000001514"/>
    </source>
</evidence>
<evidence type="ECO:0008006" key="3">
    <source>
        <dbReference type="Google" id="ProtNLM"/>
    </source>
</evidence>
<dbReference type="Gramene" id="EFJ20584">
    <property type="protein sequence ID" value="EFJ20584"/>
    <property type="gene ID" value="SELMODRAFT_418343"/>
</dbReference>
<gene>
    <name evidence="1" type="ORF">SELMODRAFT_418343</name>
</gene>
<dbReference type="GO" id="GO:0016123">
    <property type="term" value="P:xanthophyll biosynthetic process"/>
    <property type="evidence" value="ECO:0000318"/>
    <property type="project" value="GO_Central"/>
</dbReference>
<keyword evidence="2" id="KW-1185">Reference proteome</keyword>
<dbReference type="KEGG" id="smo:SELMODRAFT_418343"/>
<proteinExistence type="predicted"/>
<dbReference type="FunCoup" id="D8S5E9">
    <property type="interactions" value="176"/>
</dbReference>
<reference evidence="1 2" key="1">
    <citation type="journal article" date="2011" name="Science">
        <title>The Selaginella genome identifies genetic changes associated with the evolution of vascular plants.</title>
        <authorList>
            <person name="Banks J.A."/>
            <person name="Nishiyama T."/>
            <person name="Hasebe M."/>
            <person name="Bowman J.L."/>
            <person name="Gribskov M."/>
            <person name="dePamphilis C."/>
            <person name="Albert V.A."/>
            <person name="Aono N."/>
            <person name="Aoyama T."/>
            <person name="Ambrose B.A."/>
            <person name="Ashton N.W."/>
            <person name="Axtell M.J."/>
            <person name="Barker E."/>
            <person name="Barker M.S."/>
            <person name="Bennetzen J.L."/>
            <person name="Bonawitz N.D."/>
            <person name="Chapple C."/>
            <person name="Cheng C."/>
            <person name="Correa L.G."/>
            <person name="Dacre M."/>
            <person name="DeBarry J."/>
            <person name="Dreyer I."/>
            <person name="Elias M."/>
            <person name="Engstrom E.M."/>
            <person name="Estelle M."/>
            <person name="Feng L."/>
            <person name="Finet C."/>
            <person name="Floyd S.K."/>
            <person name="Frommer W.B."/>
            <person name="Fujita T."/>
            <person name="Gramzow L."/>
            <person name="Gutensohn M."/>
            <person name="Harholt J."/>
            <person name="Hattori M."/>
            <person name="Heyl A."/>
            <person name="Hirai T."/>
            <person name="Hiwatashi Y."/>
            <person name="Ishikawa M."/>
            <person name="Iwata M."/>
            <person name="Karol K.G."/>
            <person name="Koehler B."/>
            <person name="Kolukisaoglu U."/>
            <person name="Kubo M."/>
            <person name="Kurata T."/>
            <person name="Lalonde S."/>
            <person name="Li K."/>
            <person name="Li Y."/>
            <person name="Litt A."/>
            <person name="Lyons E."/>
            <person name="Manning G."/>
            <person name="Maruyama T."/>
            <person name="Michael T.P."/>
            <person name="Mikami K."/>
            <person name="Miyazaki S."/>
            <person name="Morinaga S."/>
            <person name="Murata T."/>
            <person name="Mueller-Roeber B."/>
            <person name="Nelson D.R."/>
            <person name="Obara M."/>
            <person name="Oguri Y."/>
            <person name="Olmstead R.G."/>
            <person name="Onodera N."/>
            <person name="Petersen B.L."/>
            <person name="Pils B."/>
            <person name="Prigge M."/>
            <person name="Rensing S.A."/>
            <person name="Riano-Pachon D.M."/>
            <person name="Roberts A.W."/>
            <person name="Sato Y."/>
            <person name="Scheller H.V."/>
            <person name="Schulz B."/>
            <person name="Schulz C."/>
            <person name="Shakirov E.V."/>
            <person name="Shibagaki N."/>
            <person name="Shinohara N."/>
            <person name="Shippen D.E."/>
            <person name="Soerensen I."/>
            <person name="Sotooka R."/>
            <person name="Sugimoto N."/>
            <person name="Sugita M."/>
            <person name="Sumikawa N."/>
            <person name="Tanurdzic M."/>
            <person name="Theissen G."/>
            <person name="Ulvskov P."/>
            <person name="Wakazuki S."/>
            <person name="Weng J.K."/>
            <person name="Willats W.W."/>
            <person name="Wipf D."/>
            <person name="Wolf P.G."/>
            <person name="Yang L."/>
            <person name="Zimmer A.D."/>
            <person name="Zhu Q."/>
            <person name="Mitros T."/>
            <person name="Hellsten U."/>
            <person name="Loque D."/>
            <person name="Otillar R."/>
            <person name="Salamov A."/>
            <person name="Schmutz J."/>
            <person name="Shapiro H."/>
            <person name="Lindquist E."/>
            <person name="Lucas S."/>
            <person name="Rokhsar D."/>
            <person name="Grigoriev I.V."/>
        </authorList>
    </citation>
    <scope>NUCLEOTIDE SEQUENCE [LARGE SCALE GENOMIC DNA]</scope>
</reference>
<dbReference type="InterPro" id="IPR039343">
    <property type="entry name" value="NDX1-like"/>
</dbReference>
<dbReference type="InterPro" id="IPR023375">
    <property type="entry name" value="ADC_dom_sf"/>
</dbReference>
<protein>
    <recommendedName>
        <fullName evidence="3">Protein NEOXANTHIN-DEFICIENT 1</fullName>
    </recommendedName>
</protein>
<organism evidence="2">
    <name type="scientific">Selaginella moellendorffii</name>
    <name type="common">Spikemoss</name>
    <dbReference type="NCBI Taxonomy" id="88036"/>
    <lineage>
        <taxon>Eukaryota</taxon>
        <taxon>Viridiplantae</taxon>
        <taxon>Streptophyta</taxon>
        <taxon>Embryophyta</taxon>
        <taxon>Tracheophyta</taxon>
        <taxon>Lycopodiopsida</taxon>
        <taxon>Selaginellales</taxon>
        <taxon>Selaginellaceae</taxon>
        <taxon>Selaginella</taxon>
    </lineage>
</organism>
<dbReference type="AlphaFoldDB" id="D8S5E9"/>
<dbReference type="SUPFAM" id="SSF160104">
    <property type="entry name" value="Acetoacetate decarboxylase-like"/>
    <property type="match status" value="1"/>
</dbReference>
<dbReference type="EMBL" id="GL377602">
    <property type="protein sequence ID" value="EFJ20584.1"/>
    <property type="molecule type" value="Genomic_DNA"/>
</dbReference>
<accession>D8S5E9</accession>
<dbReference type="STRING" id="88036.D8S5E9"/>
<dbReference type="Proteomes" id="UP000001514">
    <property type="component" value="Unassembled WGS sequence"/>
</dbReference>
<name>D8S5E9_SELML</name>
<dbReference type="HOGENOM" id="CLU_068991_1_0_1"/>
<sequence>MAAEEKKKILGYAAGSPWRFAGRALYQMHLVKAETARRHIPGELKLVEAFGYTLGGFFLAHYNDSPVGPFDEWNVDDPEIEQLVVIAGIVWNPPTSCAWAARVLVNDKGACRHGRMEVGLPSQLASFSHPVISVRNKGGTHQNRFNFFNSDIKEEETHGLDVSRGSFNPWCRISMAHSLMNEATRKGPPLNFCLPSFRCVVLATPGSSQIF</sequence>
<dbReference type="InParanoid" id="D8S5E9"/>